<keyword evidence="3" id="KW-1185">Reference proteome</keyword>
<keyword evidence="1" id="KW-0812">Transmembrane</keyword>
<dbReference type="PANTHER" id="PTHR13527:SF0">
    <property type="entry name" value="SAYSVFN DOMAIN-CONTAINING PROTEIN 1"/>
    <property type="match status" value="1"/>
</dbReference>
<dbReference type="Pfam" id="PF10260">
    <property type="entry name" value="SAYSvFN"/>
    <property type="match status" value="1"/>
</dbReference>
<proteinExistence type="predicted"/>
<name>A0A0K0FVI4_STRVS</name>
<evidence type="ECO:0000313" key="3">
    <source>
        <dbReference type="Proteomes" id="UP000035680"/>
    </source>
</evidence>
<protein>
    <submittedName>
        <fullName evidence="4">SAYSvFN domain-containing protein</fullName>
    </submittedName>
</protein>
<evidence type="ECO:0000313" key="4">
    <source>
        <dbReference type="WBParaSite" id="SVE_1635000.1"/>
    </source>
</evidence>
<keyword evidence="1" id="KW-1133">Transmembrane helix</keyword>
<reference evidence="4" key="2">
    <citation type="submission" date="2015-08" db="UniProtKB">
        <authorList>
            <consortium name="WormBaseParasite"/>
        </authorList>
    </citation>
    <scope>IDENTIFICATION</scope>
</reference>
<evidence type="ECO:0000259" key="2">
    <source>
        <dbReference type="Pfam" id="PF10260"/>
    </source>
</evidence>
<reference evidence="3" key="1">
    <citation type="submission" date="2014-07" db="EMBL/GenBank/DDBJ databases">
        <authorList>
            <person name="Martin A.A"/>
            <person name="De Silva N."/>
        </authorList>
    </citation>
    <scope>NUCLEOTIDE SEQUENCE</scope>
</reference>
<keyword evidence="1" id="KW-0472">Membrane</keyword>
<organism evidence="3 4">
    <name type="scientific">Strongyloides venezuelensis</name>
    <name type="common">Threadworm</name>
    <dbReference type="NCBI Taxonomy" id="75913"/>
    <lineage>
        <taxon>Eukaryota</taxon>
        <taxon>Metazoa</taxon>
        <taxon>Ecdysozoa</taxon>
        <taxon>Nematoda</taxon>
        <taxon>Chromadorea</taxon>
        <taxon>Rhabditida</taxon>
        <taxon>Tylenchina</taxon>
        <taxon>Panagrolaimomorpha</taxon>
        <taxon>Strongyloidoidea</taxon>
        <taxon>Strongyloididae</taxon>
        <taxon>Strongyloides</taxon>
    </lineage>
</organism>
<feature type="transmembrane region" description="Helical" evidence="1">
    <location>
        <begin position="73"/>
        <end position="90"/>
    </location>
</feature>
<dbReference type="WBParaSite" id="SVE_1635000.1">
    <property type="protein sequence ID" value="SVE_1635000.1"/>
    <property type="gene ID" value="SVE_1635000"/>
</dbReference>
<dbReference type="PANTHER" id="PTHR13527">
    <property type="entry name" value="SAYSVFN DOMAIN-CONTAINING PROTEIN 1"/>
    <property type="match status" value="1"/>
</dbReference>
<dbReference type="InterPro" id="IPR019387">
    <property type="entry name" value="SAYSvFN_dom"/>
</dbReference>
<dbReference type="AlphaFoldDB" id="A0A0K0FVI4"/>
<evidence type="ECO:0000256" key="1">
    <source>
        <dbReference type="SAM" id="Phobius"/>
    </source>
</evidence>
<dbReference type="Proteomes" id="UP000035680">
    <property type="component" value="Unassembled WGS sequence"/>
</dbReference>
<dbReference type="InterPro" id="IPR039159">
    <property type="entry name" value="SAYSD1"/>
</dbReference>
<accession>A0A0K0FVI4</accession>
<feature type="domain" description="SAYSvFN" evidence="2">
    <location>
        <begin position="57"/>
        <end position="123"/>
    </location>
</feature>
<sequence length="130" mass="15455">MNKVQEQLKKFKEDHLKEIEKSNEEDVIEIEGKNSVITDFWLYVTEEYKFYAYLGLFLFYLSGQLLMNYAGFGVVYFLCFLMFLMFLSLGKRKRGEVSAYSVFNENFEALPGQMTSEQFEEAMLRRKKLN</sequence>
<feature type="transmembrane region" description="Helical" evidence="1">
    <location>
        <begin position="50"/>
        <end position="67"/>
    </location>
</feature>